<proteinExistence type="inferred from homology"/>
<keyword evidence="7" id="KW-0413">Isomerase</keyword>
<dbReference type="GO" id="GO:0008483">
    <property type="term" value="F:transaminase activity"/>
    <property type="evidence" value="ECO:0007669"/>
    <property type="project" value="UniProtKB-KW"/>
</dbReference>
<evidence type="ECO:0000256" key="8">
    <source>
        <dbReference type="ARBA" id="ARBA00023244"/>
    </source>
</evidence>
<dbReference type="InterPro" id="IPR015422">
    <property type="entry name" value="PyrdxlP-dep_Trfase_small"/>
</dbReference>
<evidence type="ECO:0000256" key="2">
    <source>
        <dbReference type="ARBA" id="ARBA00004819"/>
    </source>
</evidence>
<name>A0A344ULV0_9NEIS</name>
<dbReference type="CDD" id="cd00610">
    <property type="entry name" value="OAT_like"/>
    <property type="match status" value="1"/>
</dbReference>
<organism evidence="11 12">
    <name type="scientific">Chromobacterium phragmitis</name>
    <dbReference type="NCBI Taxonomy" id="2202141"/>
    <lineage>
        <taxon>Bacteria</taxon>
        <taxon>Pseudomonadati</taxon>
        <taxon>Pseudomonadota</taxon>
        <taxon>Betaproteobacteria</taxon>
        <taxon>Neisseriales</taxon>
        <taxon>Chromobacteriaceae</taxon>
        <taxon>Chromobacterium</taxon>
    </lineage>
</organism>
<dbReference type="NCBIfam" id="NF000818">
    <property type="entry name" value="PRK00062.1"/>
    <property type="match status" value="1"/>
</dbReference>
<gene>
    <name evidence="11" type="ORF">DK843_19275</name>
</gene>
<dbReference type="AlphaFoldDB" id="A0A344ULV0"/>
<accession>A0A344ULV0</accession>
<dbReference type="EMBL" id="CP029554">
    <property type="protein sequence ID" value="AXE36248.1"/>
    <property type="molecule type" value="Genomic_DNA"/>
</dbReference>
<keyword evidence="11" id="KW-0808">Transferase</keyword>
<sequence>MKEHIARARHVIPGGVSSPLRACRNVQTEPLVTISGAGERIQTSDGKEYVDFMYGFGPLILGHSPAPVVKAIQEQAERGMLYGTMCLPEIELAEAIVKTADFLQQIRFVCSGTEAVMSAIRLARAYTGRTKIMRFRGGYHGHFDLVQNKDEDKLREAGLDPVAMRSNIMVPFNDVEAVERAFAAAPGEIAAIVLEPIPCNMSLVLPQDGFLQELRRICDREGALLIFDEVISGFRFTYGPVSNLLGVEPDIATFGKIIGGGTPIGAFGGRREIMALLDTEQMLQGGTFAGNPLTMVAGRATLAELAKPDTYAMLEHKGACLEAAIEKYRMHHSLDFTFARMGSVFAFIFLPRDTPIRSHADIALQPRDSYSKFYQEMRARGYHLTPDVEETMYVSTANDEETLDHFARNACEVIAAAGGML</sequence>
<evidence type="ECO:0000256" key="1">
    <source>
        <dbReference type="ARBA" id="ARBA00001933"/>
    </source>
</evidence>
<dbReference type="PANTHER" id="PTHR43713">
    <property type="entry name" value="GLUTAMATE-1-SEMIALDEHYDE 2,1-AMINOMUTASE"/>
    <property type="match status" value="1"/>
</dbReference>
<reference evidence="11 12" key="1">
    <citation type="submission" date="2018-05" db="EMBL/GenBank/DDBJ databases">
        <title>Genome sequencing, assembly and analysis of the novel insecticidal bacterium, Chromobacterium phragmitis.</title>
        <authorList>
            <person name="Sparks M.E."/>
            <person name="Blackburn M.B."/>
            <person name="Gundersen-Rindal D.E."/>
        </authorList>
    </citation>
    <scope>NUCLEOTIDE SEQUENCE [LARGE SCALE GENOMIC DNA]</scope>
    <source>
        <strain evidence="11">IIBBL 274-1</strain>
    </source>
</reference>
<dbReference type="GO" id="GO:0006779">
    <property type="term" value="P:porphyrin-containing compound biosynthetic process"/>
    <property type="evidence" value="ECO:0007669"/>
    <property type="project" value="UniProtKB-KW"/>
</dbReference>
<evidence type="ECO:0000256" key="5">
    <source>
        <dbReference type="ARBA" id="ARBA00015416"/>
    </source>
</evidence>
<keyword evidence="8" id="KW-0627">Porphyrin biosynthesis</keyword>
<comment type="pathway">
    <text evidence="2">Porphyrin-containing compound metabolism; protoporphyrin-IX biosynthesis; 5-aminolevulinate from L-glutamyl-tRNA(Glu): step 2/2.</text>
</comment>
<evidence type="ECO:0000256" key="6">
    <source>
        <dbReference type="ARBA" id="ARBA00022898"/>
    </source>
</evidence>
<protein>
    <recommendedName>
        <fullName evidence="5">Glutamate-1-semialdehyde 2,1-aminomutase</fullName>
        <ecNumber evidence="4">5.4.3.8</ecNumber>
    </recommendedName>
    <alternativeName>
        <fullName evidence="9">Glutamate-1-semialdehyde aminotransferase</fullName>
    </alternativeName>
</protein>
<dbReference type="Gene3D" id="3.40.640.10">
    <property type="entry name" value="Type I PLP-dependent aspartate aminotransferase-like (Major domain)"/>
    <property type="match status" value="1"/>
</dbReference>
<dbReference type="GO" id="GO:0030170">
    <property type="term" value="F:pyridoxal phosphate binding"/>
    <property type="evidence" value="ECO:0007669"/>
    <property type="project" value="InterPro"/>
</dbReference>
<dbReference type="Gene3D" id="3.90.1150.10">
    <property type="entry name" value="Aspartate Aminotransferase, domain 1"/>
    <property type="match status" value="1"/>
</dbReference>
<evidence type="ECO:0000256" key="4">
    <source>
        <dbReference type="ARBA" id="ARBA00012143"/>
    </source>
</evidence>
<evidence type="ECO:0000256" key="10">
    <source>
        <dbReference type="RuleBase" id="RU003560"/>
    </source>
</evidence>
<evidence type="ECO:0000313" key="12">
    <source>
        <dbReference type="Proteomes" id="UP000252038"/>
    </source>
</evidence>
<dbReference type="FunFam" id="3.40.640.10:FF:000021">
    <property type="entry name" value="Glutamate-1-semialdehyde 2,1-aminomutase"/>
    <property type="match status" value="1"/>
</dbReference>
<dbReference type="InterPro" id="IPR005814">
    <property type="entry name" value="Aminotrans_3"/>
</dbReference>
<dbReference type="EC" id="5.4.3.8" evidence="4"/>
<evidence type="ECO:0000256" key="3">
    <source>
        <dbReference type="ARBA" id="ARBA00008981"/>
    </source>
</evidence>
<dbReference type="Proteomes" id="UP000252038">
    <property type="component" value="Chromosome"/>
</dbReference>
<dbReference type="PANTHER" id="PTHR43713:SF3">
    <property type="entry name" value="GLUTAMATE-1-SEMIALDEHYDE 2,1-AMINOMUTASE 1, CHLOROPLASTIC-RELATED"/>
    <property type="match status" value="1"/>
</dbReference>
<evidence type="ECO:0000313" key="11">
    <source>
        <dbReference type="EMBL" id="AXE36248.1"/>
    </source>
</evidence>
<keyword evidence="11" id="KW-0032">Aminotransferase</keyword>
<dbReference type="Pfam" id="PF00202">
    <property type="entry name" value="Aminotran_3"/>
    <property type="match status" value="1"/>
</dbReference>
<evidence type="ECO:0000256" key="9">
    <source>
        <dbReference type="ARBA" id="ARBA00031365"/>
    </source>
</evidence>
<dbReference type="KEGG" id="chrb:DK843_19275"/>
<dbReference type="InterPro" id="IPR015421">
    <property type="entry name" value="PyrdxlP-dep_Trfase_major"/>
</dbReference>
<dbReference type="GO" id="GO:0042286">
    <property type="term" value="F:glutamate-1-semialdehyde 2,1-aminomutase activity"/>
    <property type="evidence" value="ECO:0007669"/>
    <property type="project" value="UniProtKB-EC"/>
</dbReference>
<dbReference type="RefSeq" id="WP_114074076.1">
    <property type="nucleotide sequence ID" value="NZ_CP029554.1"/>
</dbReference>
<comment type="similarity">
    <text evidence="3">Belongs to the class-III pyridoxal-phosphate-dependent aminotransferase family. HemL subfamily.</text>
</comment>
<dbReference type="InterPro" id="IPR015424">
    <property type="entry name" value="PyrdxlP-dep_Trfase"/>
</dbReference>
<dbReference type="SUPFAM" id="SSF53383">
    <property type="entry name" value="PLP-dependent transferases"/>
    <property type="match status" value="1"/>
</dbReference>
<comment type="cofactor">
    <cofactor evidence="1">
        <name>pyridoxal 5'-phosphate</name>
        <dbReference type="ChEBI" id="CHEBI:597326"/>
    </cofactor>
</comment>
<evidence type="ECO:0000256" key="7">
    <source>
        <dbReference type="ARBA" id="ARBA00023235"/>
    </source>
</evidence>
<keyword evidence="6 10" id="KW-0663">Pyridoxal phosphate</keyword>